<dbReference type="CDD" id="cd16913">
    <property type="entry name" value="YkuD_like"/>
    <property type="match status" value="1"/>
</dbReference>
<gene>
    <name evidence="12" type="ordered locus">PST_2021</name>
</gene>
<dbReference type="eggNOG" id="COG1376">
    <property type="taxonomic scope" value="Bacteria"/>
</dbReference>
<dbReference type="GO" id="GO:0005576">
    <property type="term" value="C:extracellular region"/>
    <property type="evidence" value="ECO:0007669"/>
    <property type="project" value="TreeGrafter"/>
</dbReference>
<dbReference type="HOGENOM" id="CLU_046834_1_0_6"/>
<dbReference type="AlphaFoldDB" id="A4VL41"/>
<dbReference type="InterPro" id="IPR050979">
    <property type="entry name" value="LD-transpeptidase"/>
</dbReference>
<feature type="active site" description="Nucleophile" evidence="9">
    <location>
        <position position="339"/>
    </location>
</feature>
<feature type="active site" description="Proton donor/acceptor" evidence="9">
    <location>
        <position position="323"/>
    </location>
</feature>
<evidence type="ECO:0000256" key="9">
    <source>
        <dbReference type="PROSITE-ProRule" id="PRU01373"/>
    </source>
</evidence>
<evidence type="ECO:0000256" key="10">
    <source>
        <dbReference type="SAM" id="MobiDB-lite"/>
    </source>
</evidence>
<keyword evidence="7 9" id="KW-0573">Peptidoglycan synthesis</keyword>
<dbReference type="PANTHER" id="PTHR30582:SF24">
    <property type="entry name" value="L,D-TRANSPEPTIDASE ERFK_SRFK-RELATED"/>
    <property type="match status" value="1"/>
</dbReference>
<dbReference type="Proteomes" id="UP000000233">
    <property type="component" value="Chromosome"/>
</dbReference>
<evidence type="ECO:0000259" key="11">
    <source>
        <dbReference type="PROSITE" id="PS52029"/>
    </source>
</evidence>
<keyword evidence="8 9" id="KW-0961">Cell wall biogenesis/degradation</keyword>
<keyword evidence="5" id="KW-0378">Hydrolase</keyword>
<dbReference type="GO" id="GO:0071972">
    <property type="term" value="F:peptidoglycan L,D-transpeptidase activity"/>
    <property type="evidence" value="ECO:0007669"/>
    <property type="project" value="TreeGrafter"/>
</dbReference>
<dbReference type="InterPro" id="IPR038063">
    <property type="entry name" value="Transpep_catalytic_dom"/>
</dbReference>
<protein>
    <submittedName>
        <fullName evidence="12">ErfK/YbiS/YcfS/YnhG family protein</fullName>
    </submittedName>
</protein>
<proteinExistence type="inferred from homology"/>
<dbReference type="KEGG" id="psa:PST_2021"/>
<dbReference type="InterPro" id="IPR005490">
    <property type="entry name" value="LD_TPept_cat_dom"/>
</dbReference>
<dbReference type="PANTHER" id="PTHR30582">
    <property type="entry name" value="L,D-TRANSPEPTIDASE"/>
    <property type="match status" value="1"/>
</dbReference>
<evidence type="ECO:0000313" key="12">
    <source>
        <dbReference type="EMBL" id="ABP79692.1"/>
    </source>
</evidence>
<organism evidence="12 13">
    <name type="scientific">Stutzerimonas stutzeri (strain A1501)</name>
    <name type="common">Pseudomonas stutzeri</name>
    <dbReference type="NCBI Taxonomy" id="379731"/>
    <lineage>
        <taxon>Bacteria</taxon>
        <taxon>Pseudomonadati</taxon>
        <taxon>Pseudomonadota</taxon>
        <taxon>Gammaproteobacteria</taxon>
        <taxon>Pseudomonadales</taxon>
        <taxon>Pseudomonadaceae</taxon>
        <taxon>Stutzerimonas</taxon>
    </lineage>
</organism>
<dbReference type="UniPathway" id="UPA00219"/>
<evidence type="ECO:0000256" key="1">
    <source>
        <dbReference type="ARBA" id="ARBA00004752"/>
    </source>
</evidence>
<comment type="similarity">
    <text evidence="2">Belongs to the YkuD family.</text>
</comment>
<evidence type="ECO:0000256" key="5">
    <source>
        <dbReference type="ARBA" id="ARBA00022801"/>
    </source>
</evidence>
<dbReference type="PROSITE" id="PS52029">
    <property type="entry name" value="LD_TPASE"/>
    <property type="match status" value="1"/>
</dbReference>
<evidence type="ECO:0000256" key="7">
    <source>
        <dbReference type="ARBA" id="ARBA00022984"/>
    </source>
</evidence>
<evidence type="ECO:0000256" key="4">
    <source>
        <dbReference type="ARBA" id="ARBA00022679"/>
    </source>
</evidence>
<dbReference type="Gene3D" id="2.40.440.10">
    <property type="entry name" value="L,D-transpeptidase catalytic domain-like"/>
    <property type="match status" value="1"/>
</dbReference>
<keyword evidence="13" id="KW-1185">Reference proteome</keyword>
<dbReference type="Pfam" id="PF03734">
    <property type="entry name" value="YkuD"/>
    <property type="match status" value="1"/>
</dbReference>
<feature type="region of interest" description="Disordered" evidence="10">
    <location>
        <begin position="71"/>
        <end position="91"/>
    </location>
</feature>
<evidence type="ECO:0000256" key="3">
    <source>
        <dbReference type="ARBA" id="ARBA00022676"/>
    </source>
</evidence>
<keyword evidence="4" id="KW-0808">Transferase</keyword>
<dbReference type="SUPFAM" id="SSF141523">
    <property type="entry name" value="L,D-transpeptidase catalytic domain-like"/>
    <property type="match status" value="1"/>
</dbReference>
<name>A4VL41_STUS1</name>
<reference evidence="12 13" key="1">
    <citation type="journal article" date="2008" name="Proc. Natl. Acad. Sci. U.S.A.">
        <title>Nitrogen fixation island and rhizosphere competence traits in the genome of root-associated Pseudomonas stutzeri A1501.</title>
        <authorList>
            <person name="Yan Y."/>
            <person name="Yang J."/>
            <person name="Dou Y."/>
            <person name="Chen M."/>
            <person name="Ping S."/>
            <person name="Peng J."/>
            <person name="Lu W."/>
            <person name="Zhang W."/>
            <person name="Yao Z."/>
            <person name="Li H."/>
            <person name="Liu W."/>
            <person name="He S."/>
            <person name="Geng L."/>
            <person name="Zhang X."/>
            <person name="Yang F."/>
            <person name="Yu H."/>
            <person name="Zhan Y."/>
            <person name="Li D."/>
            <person name="Lin Z."/>
            <person name="Wang Y."/>
            <person name="Elmerich C."/>
            <person name="Lin M."/>
            <person name="Jin Q."/>
        </authorList>
    </citation>
    <scope>NUCLEOTIDE SEQUENCE [LARGE SCALE GENOMIC DNA]</scope>
    <source>
        <strain evidence="12 13">A1501</strain>
    </source>
</reference>
<sequence length="451" mass="48047">MAAATVAPSIGASDVALSQDPLRLSTHRAGRTVRHVRLPRESTAPGAAATGTERKCRPHVVRRLAAGSAPLAGTRAGHAEGPSVVSQLPSAARGAPQGPSVCHCGLVAHVSVGSSTIASILLLWILKDSSMVSRAFAVASCLSFAALLSAGPSAALELPLPPEGEDIVGQIQVIKAKYEDTFAAIGEAHDLGYLELVAANPGVDPWLPGEGTDIILPTRFILPPGPREGIVINIAEYRMYYYPEGKNVVHTFPLGIGREGWGSPVGTARITAMTSNPAWYPPKSIREEHAADGDPLPTVVPPGPDNPLGPYKMSLSLPGYLIHGSNKKFGIGMRVSHGCFRMLNHNVLELAKMVKVGTPVRIVDEPYKFGVSEGKVYLEAHAPLEDGDQKTLTLMDKHAVVINTLLKRDEAAGKLHLDWEMVREIIAGEDGLPIQIAEQRTEVAVHEEQLF</sequence>
<comment type="pathway">
    <text evidence="1 9">Cell wall biogenesis; peptidoglycan biosynthesis.</text>
</comment>
<evidence type="ECO:0000256" key="2">
    <source>
        <dbReference type="ARBA" id="ARBA00005992"/>
    </source>
</evidence>
<dbReference type="EMBL" id="CP000304">
    <property type="protein sequence ID" value="ABP79692.1"/>
    <property type="molecule type" value="Genomic_DNA"/>
</dbReference>
<evidence type="ECO:0000313" key="13">
    <source>
        <dbReference type="Proteomes" id="UP000000233"/>
    </source>
</evidence>
<dbReference type="GO" id="GO:0018104">
    <property type="term" value="P:peptidoglycan-protein cross-linking"/>
    <property type="evidence" value="ECO:0007669"/>
    <property type="project" value="TreeGrafter"/>
</dbReference>
<feature type="domain" description="L,D-TPase catalytic" evidence="11">
    <location>
        <begin position="228"/>
        <end position="363"/>
    </location>
</feature>
<keyword evidence="6 9" id="KW-0133">Cell shape</keyword>
<evidence type="ECO:0000256" key="8">
    <source>
        <dbReference type="ARBA" id="ARBA00023316"/>
    </source>
</evidence>
<dbReference type="GO" id="GO:0071555">
    <property type="term" value="P:cell wall organization"/>
    <property type="evidence" value="ECO:0007669"/>
    <property type="project" value="UniProtKB-UniRule"/>
</dbReference>
<evidence type="ECO:0000256" key="6">
    <source>
        <dbReference type="ARBA" id="ARBA00022960"/>
    </source>
</evidence>
<dbReference type="GO" id="GO:0016757">
    <property type="term" value="F:glycosyltransferase activity"/>
    <property type="evidence" value="ECO:0007669"/>
    <property type="project" value="UniProtKB-KW"/>
</dbReference>
<dbReference type="GO" id="GO:0008360">
    <property type="term" value="P:regulation of cell shape"/>
    <property type="evidence" value="ECO:0007669"/>
    <property type="project" value="UniProtKB-UniRule"/>
</dbReference>
<keyword evidence="3" id="KW-0328">Glycosyltransferase</keyword>
<dbReference type="CDD" id="cd00118">
    <property type="entry name" value="LysM"/>
    <property type="match status" value="1"/>
</dbReference>
<accession>A4VL41</accession>
<dbReference type="InterPro" id="IPR018392">
    <property type="entry name" value="LysM"/>
</dbReference>